<proteinExistence type="predicted"/>
<dbReference type="Gramene" id="KZM86354">
    <property type="protein sequence ID" value="KZM86354"/>
    <property type="gene ID" value="DCAR_023488"/>
</dbReference>
<dbReference type="EMBL" id="LNRQ01000007">
    <property type="protein sequence ID" value="KZM86354.1"/>
    <property type="molecule type" value="Genomic_DNA"/>
</dbReference>
<evidence type="ECO:0000259" key="1">
    <source>
        <dbReference type="Pfam" id="PF08268"/>
    </source>
</evidence>
<organism evidence="2">
    <name type="scientific">Daucus carota subsp. sativus</name>
    <name type="common">Carrot</name>
    <dbReference type="NCBI Taxonomy" id="79200"/>
    <lineage>
        <taxon>Eukaryota</taxon>
        <taxon>Viridiplantae</taxon>
        <taxon>Streptophyta</taxon>
        <taxon>Embryophyta</taxon>
        <taxon>Tracheophyta</taxon>
        <taxon>Spermatophyta</taxon>
        <taxon>Magnoliopsida</taxon>
        <taxon>eudicotyledons</taxon>
        <taxon>Gunneridae</taxon>
        <taxon>Pentapetalae</taxon>
        <taxon>asterids</taxon>
        <taxon>campanulids</taxon>
        <taxon>Apiales</taxon>
        <taxon>Apiaceae</taxon>
        <taxon>Apioideae</taxon>
        <taxon>Scandiceae</taxon>
        <taxon>Daucinae</taxon>
        <taxon>Daucus</taxon>
        <taxon>Daucus sect. Daucus</taxon>
    </lineage>
</organism>
<reference evidence="2" key="1">
    <citation type="journal article" date="2016" name="Nat. Genet.">
        <title>A high-quality carrot genome assembly provides new insights into carotenoid accumulation and asterid genome evolution.</title>
        <authorList>
            <person name="Iorizzo M."/>
            <person name="Ellison S."/>
            <person name="Senalik D."/>
            <person name="Zeng P."/>
            <person name="Satapoomin P."/>
            <person name="Huang J."/>
            <person name="Bowman M."/>
            <person name="Iovene M."/>
            <person name="Sanseverino W."/>
            <person name="Cavagnaro P."/>
            <person name="Yildiz M."/>
            <person name="Macko-Podgorni A."/>
            <person name="Moranska E."/>
            <person name="Grzebelus E."/>
            <person name="Grzebelus D."/>
            <person name="Ashrafi H."/>
            <person name="Zheng Z."/>
            <person name="Cheng S."/>
            <person name="Spooner D."/>
            <person name="Van Deynze A."/>
            <person name="Simon P."/>
        </authorList>
    </citation>
    <scope>NUCLEOTIDE SEQUENCE [LARGE SCALE GENOMIC DNA]</scope>
    <source>
        <tissue evidence="2">Leaf</tissue>
    </source>
</reference>
<dbReference type="OrthoDB" id="1029033at2759"/>
<sequence length="237" mass="27403">MHGYKYIVGENSADYGVAFGFGFDHVSSDYKAVRIVQKINVINVINRVEVYSLKENCWKEINAELDFGLIDKPRGKVTSVNGSIYWLARKRMDDFGLVVLSFDVQSLKFGTIQFPDDLSVLPFYWRRNYDEFSVLQFKEYVALCYSLDLGGCVVIYTLLDGNCWCKNMTVRRLDYLVGCLKTGELIGLKYRYDGRRNGYHEDVVLYDSVNDVAKSIQSILKGRRTLYHYTESLFDLN</sequence>
<dbReference type="InterPro" id="IPR017451">
    <property type="entry name" value="F-box-assoc_interact_dom"/>
</dbReference>
<dbReference type="KEGG" id="dcr:108194397"/>
<feature type="domain" description="F-box associated beta-propeller type 3" evidence="1">
    <location>
        <begin position="17"/>
        <end position="129"/>
    </location>
</feature>
<gene>
    <name evidence="2" type="ORF">DCAR_023488</name>
</gene>
<dbReference type="PANTHER" id="PTHR31672">
    <property type="entry name" value="BNACNNG10540D PROTEIN"/>
    <property type="match status" value="1"/>
</dbReference>
<protein>
    <recommendedName>
        <fullName evidence="1">F-box associated beta-propeller type 3 domain-containing protein</fullName>
    </recommendedName>
</protein>
<dbReference type="InterPro" id="IPR013187">
    <property type="entry name" value="F-box-assoc_dom_typ3"/>
</dbReference>
<dbReference type="Pfam" id="PF08268">
    <property type="entry name" value="FBA_3"/>
    <property type="match status" value="1"/>
</dbReference>
<comment type="caution">
    <text evidence="2">The sequence shown here is derived from an EMBL/GenBank/DDBJ whole genome shotgun (WGS) entry which is preliminary data.</text>
</comment>
<accession>A0A164SMT6</accession>
<evidence type="ECO:0000313" key="2">
    <source>
        <dbReference type="EMBL" id="KZM86354.1"/>
    </source>
</evidence>
<name>A0A164SMT6_DAUCS</name>
<dbReference type="PANTHER" id="PTHR31672:SF10">
    <property type="entry name" value="F-BOX DOMAIN-CONTAINING PROTEIN"/>
    <property type="match status" value="1"/>
</dbReference>
<dbReference type="NCBIfam" id="TIGR01640">
    <property type="entry name" value="F_box_assoc_1"/>
    <property type="match status" value="1"/>
</dbReference>
<dbReference type="AlphaFoldDB" id="A0A164SMT6"/>
<dbReference type="InterPro" id="IPR050796">
    <property type="entry name" value="SCF_F-box_component"/>
</dbReference>